<feature type="region of interest" description="Disordered" evidence="2">
    <location>
        <begin position="542"/>
        <end position="562"/>
    </location>
</feature>
<reference evidence="5" key="1">
    <citation type="journal article" date="2010" name="Nature">
        <title>The Amphimedon queenslandica genome and the evolution of animal complexity.</title>
        <authorList>
            <person name="Srivastava M."/>
            <person name="Simakov O."/>
            <person name="Chapman J."/>
            <person name="Fahey B."/>
            <person name="Gauthier M.E."/>
            <person name="Mitros T."/>
            <person name="Richards G.S."/>
            <person name="Conaco C."/>
            <person name="Dacre M."/>
            <person name="Hellsten U."/>
            <person name="Larroux C."/>
            <person name="Putnam N.H."/>
            <person name="Stanke M."/>
            <person name="Adamska M."/>
            <person name="Darling A."/>
            <person name="Degnan S.M."/>
            <person name="Oakley T.H."/>
            <person name="Plachetzki D.C."/>
            <person name="Zhai Y."/>
            <person name="Adamski M."/>
            <person name="Calcino A."/>
            <person name="Cummins S.F."/>
            <person name="Goodstein D.M."/>
            <person name="Harris C."/>
            <person name="Jackson D.J."/>
            <person name="Leys S.P."/>
            <person name="Shu S."/>
            <person name="Woodcroft B.J."/>
            <person name="Vervoort M."/>
            <person name="Kosik K.S."/>
            <person name="Manning G."/>
            <person name="Degnan B.M."/>
            <person name="Rokhsar D.S."/>
        </authorList>
    </citation>
    <scope>NUCLEOTIDE SEQUENCE [LARGE SCALE GENOMIC DNA]</scope>
</reference>
<dbReference type="GeneID" id="109583588"/>
<feature type="coiled-coil region" evidence="1">
    <location>
        <begin position="435"/>
        <end position="462"/>
    </location>
</feature>
<feature type="compositionally biased region" description="Low complexity" evidence="2">
    <location>
        <begin position="168"/>
        <end position="185"/>
    </location>
</feature>
<dbReference type="SUPFAM" id="SSF47986">
    <property type="entry name" value="DEATH domain"/>
    <property type="match status" value="1"/>
</dbReference>
<reference evidence="4" key="2">
    <citation type="submission" date="2024-06" db="UniProtKB">
        <authorList>
            <consortium name="EnsemblMetazoa"/>
        </authorList>
    </citation>
    <scope>IDENTIFICATION</scope>
</reference>
<feature type="compositionally biased region" description="Polar residues" evidence="2">
    <location>
        <begin position="150"/>
        <end position="165"/>
    </location>
</feature>
<dbReference type="Gene3D" id="1.10.533.10">
    <property type="entry name" value="Death Domain, Fas"/>
    <property type="match status" value="1"/>
</dbReference>
<dbReference type="CDD" id="cd01670">
    <property type="entry name" value="Death"/>
    <property type="match status" value="1"/>
</dbReference>
<feature type="region of interest" description="Disordered" evidence="2">
    <location>
        <begin position="150"/>
        <end position="185"/>
    </location>
</feature>
<keyword evidence="5" id="KW-1185">Reference proteome</keyword>
<evidence type="ECO:0000256" key="1">
    <source>
        <dbReference type="SAM" id="Coils"/>
    </source>
</evidence>
<name>A0AAN0JCQ8_AMPQE</name>
<dbReference type="GO" id="GO:0007165">
    <property type="term" value="P:signal transduction"/>
    <property type="evidence" value="ECO:0007669"/>
    <property type="project" value="InterPro"/>
</dbReference>
<dbReference type="RefSeq" id="XP_019854562.1">
    <property type="nucleotide sequence ID" value="XM_019999003.1"/>
</dbReference>
<keyword evidence="1" id="KW-0175">Coiled coil</keyword>
<evidence type="ECO:0000313" key="5">
    <source>
        <dbReference type="Proteomes" id="UP000007879"/>
    </source>
</evidence>
<sequence>MATRSSQNCLGIDNLVDVLDLLKRCGFPETKWHELGLRLGLRKNTLDAIEMKYHGDLYRCMTECLSQWLGRADNVDSRGGANLDSLSDVLRFMNESAVAEKLSESTIASLCDSVSIAWLLYAERKYFPTPEFDVVPETIKDYDVVTQDNASTDETKIPTNTQSAYDMSPNSEVSSNSSSQPLSPQAEVHIPVPKDLLANFSSIRMSYVRMFYNVCKILEQKLEVADIKKFLFYYSSSLSKKVNKCSDISSILRHVKKECSLTDIELLHSIVEEMDITEAEEYIETYRKKLSEACKSLSISLCLNERFDSIPHLQCQTVTFIFDWKPKEHMLEDIKEILAKVSSKLLKIQFIEPSNSICELKEKDQDLLRHTEVISYIILEETEYILRDAISSKEKETNDLKQELSGVLSEEESLSVQSDTESIKEVKKEPLDKELTVLSSQFNEIKEENKELSDKLSGMKVDYLRSLSSNTDSAASKVRRGMALEIDDCKCCLEAMTRPDYQPLVDNKRIIEKLQEEITVANMELIAARKLNKKIIKDIEDFEDDEPEVEGDDSEVEDDDSEVEEIEYDSLSDEEDQLSSFLLYCNHPVTGELTSKLFQVHKDELLPTVLDTAYELMELAPHIPIERCRLVKYDIINDIMEQSFDLDKFQDQTIGQLMGVAGYCGLFLETCRDIETFKKYSTGDIYLKISVVDLFTGKVGPAKPIKSEEGWTVGELKQYIGELFNLNSSCMRVLLYNEAHSVIHLKDVERSLKNVLFKGDLFSSHKLHGEQLVVPTIYVSSDPIDFLEDYKDSLMHRYVDFHFNSILLDITLPPPQPEATHTTTNLPDGRLIMKTVSINEEDKRKIQVQVDKRITLAELKEELVPLIGVPPAGFRVYGIRYNNEEYEMEGLDETLMNIISGSKVLIHFSFLLYIV</sequence>
<organism evidence="4 5">
    <name type="scientific">Amphimedon queenslandica</name>
    <name type="common">Sponge</name>
    <dbReference type="NCBI Taxonomy" id="400682"/>
    <lineage>
        <taxon>Eukaryota</taxon>
        <taxon>Metazoa</taxon>
        <taxon>Porifera</taxon>
        <taxon>Demospongiae</taxon>
        <taxon>Heteroscleromorpha</taxon>
        <taxon>Haplosclerida</taxon>
        <taxon>Niphatidae</taxon>
        <taxon>Amphimedon</taxon>
    </lineage>
</organism>
<feature type="domain" description="Death" evidence="3">
    <location>
        <begin position="31"/>
        <end position="106"/>
    </location>
</feature>
<proteinExistence type="predicted"/>
<dbReference type="Proteomes" id="UP000007879">
    <property type="component" value="Unassembled WGS sequence"/>
</dbReference>
<dbReference type="AlphaFoldDB" id="A0AAN0JCQ8"/>
<dbReference type="PROSITE" id="PS50017">
    <property type="entry name" value="DEATH_DOMAIN"/>
    <property type="match status" value="1"/>
</dbReference>
<protein>
    <recommendedName>
        <fullName evidence="3">Death domain-containing protein</fullName>
    </recommendedName>
</protein>
<accession>A0AAN0JCQ8</accession>
<dbReference type="Pfam" id="PF00531">
    <property type="entry name" value="Death"/>
    <property type="match status" value="1"/>
</dbReference>
<dbReference type="InterPro" id="IPR000488">
    <property type="entry name" value="Death_dom"/>
</dbReference>
<evidence type="ECO:0000259" key="3">
    <source>
        <dbReference type="PROSITE" id="PS50017"/>
    </source>
</evidence>
<dbReference type="InterPro" id="IPR011029">
    <property type="entry name" value="DEATH-like_dom_sf"/>
</dbReference>
<evidence type="ECO:0000256" key="2">
    <source>
        <dbReference type="SAM" id="MobiDB-lite"/>
    </source>
</evidence>
<evidence type="ECO:0000313" key="4">
    <source>
        <dbReference type="EnsemblMetazoa" id="XP_019854562.1"/>
    </source>
</evidence>
<dbReference type="KEGG" id="aqu:109583588"/>
<dbReference type="EnsemblMetazoa" id="XM_019999003.1">
    <property type="protein sequence ID" value="XP_019854562.1"/>
    <property type="gene ID" value="LOC109583588"/>
</dbReference>